<name>A0ABW2QJS0_9BURK</name>
<protein>
    <submittedName>
        <fullName evidence="1">YqjK family protein</fullName>
    </submittedName>
</protein>
<sequence>MAHNAAERAARKRLLQARSAVLRLTLSHQLGQGLQPALRTLDRADSAWRWLKAHPLVWLGAGAAVLVWRPRGVPVLAGRMLGLWQLWRQVAPVAQPLLRRWLAKSPRSTPP</sequence>
<reference evidence="2" key="1">
    <citation type="journal article" date="2019" name="Int. J. Syst. Evol. Microbiol.">
        <title>The Global Catalogue of Microorganisms (GCM) 10K type strain sequencing project: providing services to taxonomists for standard genome sequencing and annotation.</title>
        <authorList>
            <consortium name="The Broad Institute Genomics Platform"/>
            <consortium name="The Broad Institute Genome Sequencing Center for Infectious Disease"/>
            <person name="Wu L."/>
            <person name="Ma J."/>
        </authorList>
    </citation>
    <scope>NUCLEOTIDE SEQUENCE [LARGE SCALE GENOMIC DNA]</scope>
    <source>
        <strain evidence="2">CGMCC 1.12371</strain>
    </source>
</reference>
<organism evidence="1 2">
    <name type="scientific">Hydrogenophaga atypica</name>
    <dbReference type="NCBI Taxonomy" id="249409"/>
    <lineage>
        <taxon>Bacteria</taxon>
        <taxon>Pseudomonadati</taxon>
        <taxon>Pseudomonadota</taxon>
        <taxon>Betaproteobacteria</taxon>
        <taxon>Burkholderiales</taxon>
        <taxon>Comamonadaceae</taxon>
        <taxon>Hydrogenophaga</taxon>
    </lineage>
</organism>
<gene>
    <name evidence="1" type="ORF">ACFQPB_08370</name>
</gene>
<evidence type="ECO:0000313" key="1">
    <source>
        <dbReference type="EMBL" id="MFC7408872.1"/>
    </source>
</evidence>
<dbReference type="RefSeq" id="WP_382221793.1">
    <property type="nucleotide sequence ID" value="NZ_JBHTCA010000004.1"/>
</dbReference>
<evidence type="ECO:0000313" key="2">
    <source>
        <dbReference type="Proteomes" id="UP001596501"/>
    </source>
</evidence>
<keyword evidence="2" id="KW-1185">Reference proteome</keyword>
<dbReference type="Pfam" id="PF13997">
    <property type="entry name" value="YqjK"/>
    <property type="match status" value="1"/>
</dbReference>
<accession>A0ABW2QJS0</accession>
<comment type="caution">
    <text evidence="1">The sequence shown here is derived from an EMBL/GenBank/DDBJ whole genome shotgun (WGS) entry which is preliminary data.</text>
</comment>
<dbReference type="InterPro" id="IPR025612">
    <property type="entry name" value="YqjK"/>
</dbReference>
<dbReference type="Proteomes" id="UP001596501">
    <property type="component" value="Unassembled WGS sequence"/>
</dbReference>
<dbReference type="EMBL" id="JBHTCA010000004">
    <property type="protein sequence ID" value="MFC7408872.1"/>
    <property type="molecule type" value="Genomic_DNA"/>
</dbReference>
<proteinExistence type="predicted"/>